<dbReference type="Pfam" id="PF00775">
    <property type="entry name" value="Dioxygenase_C"/>
    <property type="match status" value="1"/>
</dbReference>
<dbReference type="CDD" id="cd03457">
    <property type="entry name" value="intradiol_dioxygenase_like"/>
    <property type="match status" value="1"/>
</dbReference>
<organism evidence="3 4">
    <name type="scientific">Pestalotiopsis fici (strain W106-1 / CGMCC3.15140)</name>
    <dbReference type="NCBI Taxonomy" id="1229662"/>
    <lineage>
        <taxon>Eukaryota</taxon>
        <taxon>Fungi</taxon>
        <taxon>Dikarya</taxon>
        <taxon>Ascomycota</taxon>
        <taxon>Pezizomycotina</taxon>
        <taxon>Sordariomycetes</taxon>
        <taxon>Xylariomycetidae</taxon>
        <taxon>Amphisphaeriales</taxon>
        <taxon>Sporocadaceae</taxon>
        <taxon>Pestalotiopsis</taxon>
    </lineage>
</organism>
<dbReference type="RefSeq" id="XP_007834572.1">
    <property type="nucleotide sequence ID" value="XM_007836381.1"/>
</dbReference>
<dbReference type="KEGG" id="pfy:PFICI_07800"/>
<feature type="domain" description="Intradiol ring-cleavage dioxygenases" evidence="2">
    <location>
        <begin position="121"/>
        <end position="287"/>
    </location>
</feature>
<sequence>MRAQSTILIGLTLLGAAVAHPGGAHDELKMMRDFRATQQVRDLSHCTDKLKARGVEARNVARRWDTVNKARVKRNLHKKDLDSVLATNHNETALGYTTSTDPAVLFASNSSCLLTPDLTQGPYYISGEQIRRDVREDQHGIDTVVEYQIIDVDTCEPVPQVFLELWHCNATGVYSGVVADGNGVGWQDQGNINKTFLRGLQQTDADGVAQFETIFAGHYSGRATHLHVLIHTDVKVNKCNNTLIGSATPDTDIPARHVGQSYFDQDLINLVDTIEPYSTNTQELVENADDVILPEAVANGADPFFEYAFLGSDVTDGLFAWISLGINMSESVSVTPAVHLTAQGGVNTTDFSQDDYIGAPTK</sequence>
<dbReference type="InterPro" id="IPR000627">
    <property type="entry name" value="Intradiol_dOase_C"/>
</dbReference>
<proteinExistence type="predicted"/>
<dbReference type="PANTHER" id="PTHR34315:SF1">
    <property type="entry name" value="INTRADIOL RING-CLEAVAGE DIOXYGENASES DOMAIN-CONTAINING PROTEIN-RELATED"/>
    <property type="match status" value="1"/>
</dbReference>
<dbReference type="HOGENOM" id="CLU_027719_0_1_1"/>
<dbReference type="AlphaFoldDB" id="W3X529"/>
<feature type="chain" id="PRO_5004835419" description="Intradiol ring-cleavage dioxygenases domain-containing protein" evidence="1">
    <location>
        <begin position="20"/>
        <end position="362"/>
    </location>
</feature>
<evidence type="ECO:0000313" key="3">
    <source>
        <dbReference type="EMBL" id="ETS80271.1"/>
    </source>
</evidence>
<dbReference type="Gene3D" id="2.60.130.10">
    <property type="entry name" value="Aromatic compound dioxygenase"/>
    <property type="match status" value="1"/>
</dbReference>
<dbReference type="InParanoid" id="W3X529"/>
<keyword evidence="4" id="KW-1185">Reference proteome</keyword>
<keyword evidence="1" id="KW-0732">Signal</keyword>
<dbReference type="PANTHER" id="PTHR34315">
    <property type="match status" value="1"/>
</dbReference>
<reference evidence="4" key="1">
    <citation type="journal article" date="2015" name="BMC Genomics">
        <title>Genomic and transcriptomic analysis of the endophytic fungus Pestalotiopsis fici reveals its lifestyle and high potential for synthesis of natural products.</title>
        <authorList>
            <person name="Wang X."/>
            <person name="Zhang X."/>
            <person name="Liu L."/>
            <person name="Xiang M."/>
            <person name="Wang W."/>
            <person name="Sun X."/>
            <person name="Che Y."/>
            <person name="Guo L."/>
            <person name="Liu G."/>
            <person name="Guo L."/>
            <person name="Wang C."/>
            <person name="Yin W.B."/>
            <person name="Stadler M."/>
            <person name="Zhang X."/>
            <person name="Liu X."/>
        </authorList>
    </citation>
    <scope>NUCLEOTIDE SEQUENCE [LARGE SCALE GENOMIC DNA]</scope>
    <source>
        <strain evidence="4">W106-1 / CGMCC3.15140</strain>
    </source>
</reference>
<gene>
    <name evidence="3" type="ORF">PFICI_07800</name>
</gene>
<evidence type="ECO:0000259" key="2">
    <source>
        <dbReference type="Pfam" id="PF00775"/>
    </source>
</evidence>
<accession>W3X529</accession>
<dbReference type="GO" id="GO:0016702">
    <property type="term" value="F:oxidoreductase activity, acting on single donors with incorporation of molecular oxygen, incorporation of two atoms of oxygen"/>
    <property type="evidence" value="ECO:0007669"/>
    <property type="project" value="InterPro"/>
</dbReference>
<dbReference type="Proteomes" id="UP000030651">
    <property type="component" value="Unassembled WGS sequence"/>
</dbReference>
<dbReference type="GeneID" id="19272813"/>
<dbReference type="InterPro" id="IPR015889">
    <property type="entry name" value="Intradiol_dOase_core"/>
</dbReference>
<name>W3X529_PESFW</name>
<dbReference type="SUPFAM" id="SSF49482">
    <property type="entry name" value="Aromatic compound dioxygenase"/>
    <property type="match status" value="1"/>
</dbReference>
<protein>
    <recommendedName>
        <fullName evidence="2">Intradiol ring-cleavage dioxygenases domain-containing protein</fullName>
    </recommendedName>
</protein>
<evidence type="ECO:0000256" key="1">
    <source>
        <dbReference type="SAM" id="SignalP"/>
    </source>
</evidence>
<dbReference type="GO" id="GO:0008199">
    <property type="term" value="F:ferric iron binding"/>
    <property type="evidence" value="ECO:0007669"/>
    <property type="project" value="InterPro"/>
</dbReference>
<evidence type="ECO:0000313" key="4">
    <source>
        <dbReference type="Proteomes" id="UP000030651"/>
    </source>
</evidence>
<dbReference type="OMA" id="TCEPISN"/>
<dbReference type="EMBL" id="KI912113">
    <property type="protein sequence ID" value="ETS80271.1"/>
    <property type="molecule type" value="Genomic_DNA"/>
</dbReference>
<feature type="signal peptide" evidence="1">
    <location>
        <begin position="1"/>
        <end position="19"/>
    </location>
</feature>
<dbReference type="OrthoDB" id="121380at2759"/>
<dbReference type="eggNOG" id="ENOG502QPRK">
    <property type="taxonomic scope" value="Eukaryota"/>
</dbReference>